<keyword evidence="4" id="KW-1185">Reference proteome</keyword>
<dbReference type="Pfam" id="PF20463">
    <property type="entry name" value="PDH_C"/>
    <property type="match status" value="1"/>
</dbReference>
<dbReference type="InterPro" id="IPR008299">
    <property type="entry name" value="Prep_DH/arog_DH"/>
</dbReference>
<dbReference type="InterPro" id="IPR046826">
    <property type="entry name" value="PDH_N"/>
</dbReference>
<dbReference type="SUPFAM" id="SSF48179">
    <property type="entry name" value="6-phosphogluconate dehydrogenase C-terminal domain-like"/>
    <property type="match status" value="1"/>
</dbReference>
<evidence type="ECO:0000313" key="3">
    <source>
        <dbReference type="EMBL" id="MBZ2165717.1"/>
    </source>
</evidence>
<evidence type="ECO:0000259" key="2">
    <source>
        <dbReference type="PROSITE" id="PS51176"/>
    </source>
</evidence>
<dbReference type="InterPro" id="IPR046825">
    <property type="entry name" value="PDH_C"/>
</dbReference>
<dbReference type="InterPro" id="IPR050812">
    <property type="entry name" value="Preph/Arog_dehydrog"/>
</dbReference>
<dbReference type="PANTHER" id="PTHR21363:SF0">
    <property type="entry name" value="PREPHENATE DEHYDROGENASE [NADP(+)]"/>
    <property type="match status" value="1"/>
</dbReference>
<dbReference type="GO" id="GO:0006571">
    <property type="term" value="P:tyrosine biosynthetic process"/>
    <property type="evidence" value="ECO:0007669"/>
    <property type="project" value="InterPro"/>
</dbReference>
<dbReference type="GO" id="GO:0008977">
    <property type="term" value="F:prephenate dehydrogenase (NAD+) activity"/>
    <property type="evidence" value="ECO:0007669"/>
    <property type="project" value="UniProtKB-EC"/>
</dbReference>
<dbReference type="Pfam" id="PF02153">
    <property type="entry name" value="PDH_N"/>
    <property type="match status" value="1"/>
</dbReference>
<dbReference type="InterPro" id="IPR036291">
    <property type="entry name" value="NAD(P)-bd_dom_sf"/>
</dbReference>
<dbReference type="Proteomes" id="UP000825933">
    <property type="component" value="Unassembled WGS sequence"/>
</dbReference>
<dbReference type="EC" id="1.3.1.12" evidence="3"/>
<dbReference type="Gene3D" id="1.10.3660.10">
    <property type="entry name" value="6-phosphogluconate dehydrogenase C-terminal like domain"/>
    <property type="match status" value="1"/>
</dbReference>
<proteinExistence type="predicted"/>
<dbReference type="RefSeq" id="WP_223791308.1">
    <property type="nucleotide sequence ID" value="NZ_JAIOUQ010000007.1"/>
</dbReference>
<sequence>MKIAVIGGTRGLGKWIATFLSRKGLDIVVTGRNEVTGESVSKKLGVEYIQDNIKAASIADIVIISVPIDATPDTIREIGPVMKEGSLIMDVTSVKKEPSEIMQEYAAKGVEVLPCHPMFGPRIRTLDGQVIVLTPIKTGEWYDKVFQFLESENARIIVTTPDIHDRMMSIVQGLTHFAYISIARTIEKLDIDIKESRKFASPIYNLMLDTIARITAQNPYLVYSIQTKNIYIKETHETFLNTFTELKDLIATENQEEFVSSMSSAAKHLDDLESALGRSDKAISVLTEEVSTLKKQMGREVGLRHIYSGKVHIGILDKLTPDFLTLTKNKTSTRLKLSNVEVLNNEELLQWKLDNYTKKSYDISGTFPKGCNPDIIANTVNSLQDVVDAKVIDTYQGNQIAQGNVSVTIRYSIINENASIAVEKLLMGFGSQIR</sequence>
<dbReference type="InterPro" id="IPR003099">
    <property type="entry name" value="Prephen_DH"/>
</dbReference>
<feature type="domain" description="Prephenate/arogenate dehydrogenase" evidence="2">
    <location>
        <begin position="1"/>
        <end position="280"/>
    </location>
</feature>
<dbReference type="NCBIfam" id="NF006408">
    <property type="entry name" value="PRK08655.1-2"/>
    <property type="match status" value="1"/>
</dbReference>
<dbReference type="PANTHER" id="PTHR21363">
    <property type="entry name" value="PREPHENATE DEHYDROGENASE"/>
    <property type="match status" value="1"/>
</dbReference>
<evidence type="ECO:0000256" key="1">
    <source>
        <dbReference type="ARBA" id="ARBA00023002"/>
    </source>
</evidence>
<dbReference type="AlphaFoldDB" id="A0A8T5UU31"/>
<organism evidence="3 4">
    <name type="scientific">Methanobacterium spitsbergense</name>
    <dbReference type="NCBI Taxonomy" id="2874285"/>
    <lineage>
        <taxon>Archaea</taxon>
        <taxon>Methanobacteriati</taxon>
        <taxon>Methanobacteriota</taxon>
        <taxon>Methanomada group</taxon>
        <taxon>Methanobacteria</taxon>
        <taxon>Methanobacteriales</taxon>
        <taxon>Methanobacteriaceae</taxon>
        <taxon>Methanobacterium</taxon>
    </lineage>
</organism>
<dbReference type="PIRSF" id="PIRSF006549">
    <property type="entry name" value="PDH_arog_dh_reg"/>
    <property type="match status" value="1"/>
</dbReference>
<reference evidence="4" key="1">
    <citation type="journal article" date="2022" name="Microbiol. Resour. Announc.">
        <title>Draft Genome Sequence of a Methanogenic Archaeon from West Spitsbergen Permafrost.</title>
        <authorList>
            <person name="Trubitsyn V."/>
            <person name="Rivkina E."/>
            <person name="Shcherbakova V."/>
        </authorList>
    </citation>
    <scope>NUCLEOTIDE SEQUENCE [LARGE SCALE GENOMIC DNA]</scope>
    <source>
        <strain evidence="4">VT</strain>
    </source>
</reference>
<gene>
    <name evidence="3" type="ORF">K8N75_06650</name>
</gene>
<dbReference type="GO" id="GO:0070403">
    <property type="term" value="F:NAD+ binding"/>
    <property type="evidence" value="ECO:0007669"/>
    <property type="project" value="InterPro"/>
</dbReference>
<protein>
    <submittedName>
        <fullName evidence="3">Prephenate dehydrogenase</fullName>
        <ecNumber evidence="3">1.3.1.12</ecNumber>
    </submittedName>
</protein>
<dbReference type="EMBL" id="JAIOUQ010000007">
    <property type="protein sequence ID" value="MBZ2165717.1"/>
    <property type="molecule type" value="Genomic_DNA"/>
</dbReference>
<dbReference type="GO" id="GO:0004665">
    <property type="term" value="F:prephenate dehydrogenase (NADP+) activity"/>
    <property type="evidence" value="ECO:0007669"/>
    <property type="project" value="InterPro"/>
</dbReference>
<name>A0A8T5UU31_9EURY</name>
<dbReference type="PROSITE" id="PS51176">
    <property type="entry name" value="PDH_ADH"/>
    <property type="match status" value="1"/>
</dbReference>
<comment type="caution">
    <text evidence="3">The sequence shown here is derived from an EMBL/GenBank/DDBJ whole genome shotgun (WGS) entry which is preliminary data.</text>
</comment>
<accession>A0A8T5UU31</accession>
<dbReference type="InterPro" id="IPR008927">
    <property type="entry name" value="6-PGluconate_DH-like_C_sf"/>
</dbReference>
<keyword evidence="1 3" id="KW-0560">Oxidoreductase</keyword>
<dbReference type="Gene3D" id="3.40.50.720">
    <property type="entry name" value="NAD(P)-binding Rossmann-like Domain"/>
    <property type="match status" value="1"/>
</dbReference>
<evidence type="ECO:0000313" key="4">
    <source>
        <dbReference type="Proteomes" id="UP000825933"/>
    </source>
</evidence>
<dbReference type="SUPFAM" id="SSF51735">
    <property type="entry name" value="NAD(P)-binding Rossmann-fold domains"/>
    <property type="match status" value="1"/>
</dbReference>